<dbReference type="Proteomes" id="UP000095280">
    <property type="component" value="Unplaced"/>
</dbReference>
<evidence type="ECO:0000259" key="5">
    <source>
        <dbReference type="Pfam" id="PF00004"/>
    </source>
</evidence>
<feature type="compositionally biased region" description="Basic and acidic residues" evidence="3">
    <location>
        <begin position="714"/>
        <end position="728"/>
    </location>
</feature>
<evidence type="ECO:0000256" key="4">
    <source>
        <dbReference type="SAM" id="SignalP"/>
    </source>
</evidence>
<evidence type="ECO:0000313" key="7">
    <source>
        <dbReference type="WBParaSite" id="maker-unitig_23036-snap-gene-0.1-mRNA-1"/>
    </source>
</evidence>
<protein>
    <submittedName>
        <fullName evidence="7">ATPase_AAA_core domain-containing protein</fullName>
    </submittedName>
</protein>
<dbReference type="Pfam" id="PF00004">
    <property type="entry name" value="AAA"/>
    <property type="match status" value="1"/>
</dbReference>
<reference evidence="7" key="1">
    <citation type="submission" date="2016-11" db="UniProtKB">
        <authorList>
            <consortium name="WormBaseParasite"/>
        </authorList>
    </citation>
    <scope>IDENTIFICATION</scope>
</reference>
<evidence type="ECO:0000256" key="2">
    <source>
        <dbReference type="ARBA" id="ARBA00022840"/>
    </source>
</evidence>
<keyword evidence="2" id="KW-0067">ATP-binding</keyword>
<name>A0A1I8F7L9_9PLAT</name>
<feature type="region of interest" description="Disordered" evidence="3">
    <location>
        <begin position="121"/>
        <end position="140"/>
    </location>
</feature>
<organism evidence="6 7">
    <name type="scientific">Macrostomum lignano</name>
    <dbReference type="NCBI Taxonomy" id="282301"/>
    <lineage>
        <taxon>Eukaryota</taxon>
        <taxon>Metazoa</taxon>
        <taxon>Spiralia</taxon>
        <taxon>Lophotrochozoa</taxon>
        <taxon>Platyhelminthes</taxon>
        <taxon>Rhabditophora</taxon>
        <taxon>Macrostomorpha</taxon>
        <taxon>Macrostomida</taxon>
        <taxon>Macrostomidae</taxon>
        <taxon>Macrostomum</taxon>
    </lineage>
</organism>
<dbReference type="GO" id="GO:0016887">
    <property type="term" value="F:ATP hydrolysis activity"/>
    <property type="evidence" value="ECO:0007669"/>
    <property type="project" value="InterPro"/>
</dbReference>
<dbReference type="WBParaSite" id="maker-unitig_23036-snap-gene-0.1-mRNA-1">
    <property type="protein sequence ID" value="maker-unitig_23036-snap-gene-0.1-mRNA-1"/>
    <property type="gene ID" value="maker-unitig_23036-snap-gene-0.1"/>
</dbReference>
<dbReference type="Gene3D" id="1.10.8.60">
    <property type="match status" value="1"/>
</dbReference>
<proteinExistence type="predicted"/>
<sequence>RCCHPESFVQLALSLLKAFCCTARRDRPRPSAPGPLANRTDACFIRVIGSELVQKYVGEVRPHGARAVRAGPLQEGLHRLFRRDRRHRRAPALRRWRGGDNEVQRTMLELINQLDAFSTPGARHQGADGTNRPDTLDPALVRPGRLDRKVEFSLPDMGGPHQHLPHPRARHVRGEGHSGYELLARLTPNSTGAEIRSVCTEAGIWPLRRTSSRPSTKVIKAYAKFSATPKEPQPAASLLHSQYQPAAFTVPACCIHSHSQYQPATFTVPACYIQLPACCIHKYQLLHSQYPACLTFTYSLLTFTVPALLHSQYQLLPFIYQSCYITVPTWATIPQYQLAAFTVTSLLHQQYSLAAFIVIHSTSLRIIVIHSTSLLHHSHSQYQPCYIHEYQPAAFHSTACCIHIPACCIQSYSLLHFIVISQYQPAYIFHQYNCYIPTSTSLLLHSTSCCIHRVPACCIIYQPAAFTVPACCIHSTSLLHHSTRACAFTVPACCSQYQPATFPVRIHAPDLMTKGRLPGTPAPRTQTQASSSRPSPGACASRADCLGGGWPRGRPLPEPVQCVRSRENRAWPQERALPPGGDRAAQPAGSPAAGAENLAGSSQAIPLCPLPAWRRSVTASQKLLATVESRVRTTTGSLGGHHLVSSSACCSRPYTDPFSQRDLIRRSPLRPPQLYLGLPASRRQLLAAASSGPSAEASLFCCVQLGVETGAVPKPEHAPRENRVRRNPELPPPELPKPERRNRTADRNRKPPKPELPKPEPKPELPKPELRNRTDRSRQNRGTETEKTGLLLVPPKPPRSAGEDPFSSRRVLRRTPPRPSERRCWRRCGLAEPNALGAAKRAPAQRFAGLRRLLQRRLRQSAAPDGEVVVDVKVEFFAPLATTSFAAAQQRCRGRRRAAANAAGLPRRAAAPEAGCAGDAVPLRKVM</sequence>
<feature type="compositionally biased region" description="Basic and acidic residues" evidence="3">
    <location>
        <begin position="736"/>
        <end position="787"/>
    </location>
</feature>
<dbReference type="PANTHER" id="PTHR23073">
    <property type="entry name" value="26S PROTEASOME REGULATORY SUBUNIT"/>
    <property type="match status" value="1"/>
</dbReference>
<feature type="region of interest" description="Disordered" evidence="3">
    <location>
        <begin position="567"/>
        <end position="597"/>
    </location>
</feature>
<feature type="chain" id="PRO_5009318569" evidence="4">
    <location>
        <begin position="24"/>
        <end position="927"/>
    </location>
</feature>
<evidence type="ECO:0000313" key="6">
    <source>
        <dbReference type="Proteomes" id="UP000095280"/>
    </source>
</evidence>
<feature type="signal peptide" evidence="4">
    <location>
        <begin position="1"/>
        <end position="23"/>
    </location>
</feature>
<dbReference type="GO" id="GO:0005524">
    <property type="term" value="F:ATP binding"/>
    <property type="evidence" value="ECO:0007669"/>
    <property type="project" value="UniProtKB-KW"/>
</dbReference>
<keyword evidence="4" id="KW-0732">Signal</keyword>
<keyword evidence="6" id="KW-1185">Reference proteome</keyword>
<dbReference type="Gene3D" id="3.40.50.300">
    <property type="entry name" value="P-loop containing nucleotide triphosphate hydrolases"/>
    <property type="match status" value="1"/>
</dbReference>
<feature type="region of interest" description="Disordered" evidence="3">
    <location>
        <begin position="513"/>
        <end position="540"/>
    </location>
</feature>
<dbReference type="InterPro" id="IPR027417">
    <property type="entry name" value="P-loop_NTPase"/>
</dbReference>
<accession>A0A1I8F7L9</accession>
<feature type="compositionally biased region" description="Polar residues" evidence="3">
    <location>
        <begin position="523"/>
        <end position="534"/>
    </location>
</feature>
<dbReference type="AlphaFoldDB" id="A0A1I8F7L9"/>
<evidence type="ECO:0000256" key="1">
    <source>
        <dbReference type="ARBA" id="ARBA00022741"/>
    </source>
</evidence>
<evidence type="ECO:0000256" key="3">
    <source>
        <dbReference type="SAM" id="MobiDB-lite"/>
    </source>
</evidence>
<feature type="region of interest" description="Disordered" evidence="3">
    <location>
        <begin position="712"/>
        <end position="822"/>
    </location>
</feature>
<feature type="domain" description="ATPase AAA-type core" evidence="5">
    <location>
        <begin position="36"/>
        <end position="153"/>
    </location>
</feature>
<keyword evidence="1" id="KW-0547">Nucleotide-binding</keyword>
<dbReference type="InterPro" id="IPR050221">
    <property type="entry name" value="26S_Proteasome_ATPase"/>
</dbReference>
<dbReference type="SUPFAM" id="SSF52540">
    <property type="entry name" value="P-loop containing nucleoside triphosphate hydrolases"/>
    <property type="match status" value="1"/>
</dbReference>
<dbReference type="InterPro" id="IPR003959">
    <property type="entry name" value="ATPase_AAA_core"/>
</dbReference>
<feature type="compositionally biased region" description="Low complexity" evidence="3">
    <location>
        <begin position="584"/>
        <end position="595"/>
    </location>
</feature>